<gene>
    <name evidence="1" type="ORF">PSSU_1676</name>
</gene>
<proteinExistence type="predicted"/>
<comment type="caution">
    <text evidence="1">The sequence shown here is derived from an EMBL/GenBank/DDBJ whole genome shotgun (WGS) entry which is preliminary data.</text>
</comment>
<dbReference type="RefSeq" id="WP_094691981.1">
    <property type="nucleotide sequence ID" value="NZ_MWWQ01000019.1"/>
</dbReference>
<organism evidence="1 2">
    <name type="scientific">Pseudoscardovia suis</name>
    <dbReference type="NCBI Taxonomy" id="987063"/>
    <lineage>
        <taxon>Bacteria</taxon>
        <taxon>Bacillati</taxon>
        <taxon>Actinomycetota</taxon>
        <taxon>Actinomycetes</taxon>
        <taxon>Bifidobacteriales</taxon>
        <taxon>Bifidobacteriaceae</taxon>
        <taxon>Pseudoscardovia</taxon>
    </lineage>
</organism>
<name>A0A261EPR9_9BIFI</name>
<reference evidence="1 2" key="1">
    <citation type="journal article" date="2017" name="BMC Genomics">
        <title>Comparative genomic and phylogenomic analyses of the Bifidobacteriaceae family.</title>
        <authorList>
            <person name="Lugli G.A."/>
            <person name="Milani C."/>
            <person name="Turroni F."/>
            <person name="Duranti S."/>
            <person name="Mancabelli L."/>
            <person name="Mangifesta M."/>
            <person name="Ferrario C."/>
            <person name="Modesto M."/>
            <person name="Mattarelli P."/>
            <person name="Jiri K."/>
            <person name="van Sinderen D."/>
            <person name="Ventura M."/>
        </authorList>
    </citation>
    <scope>NUCLEOTIDE SEQUENCE [LARGE SCALE GENOMIC DNA]</scope>
    <source>
        <strain evidence="1 2">DSM 24744</strain>
    </source>
</reference>
<dbReference type="Proteomes" id="UP000216454">
    <property type="component" value="Unassembled WGS sequence"/>
</dbReference>
<accession>A0A261EPR9</accession>
<protein>
    <recommendedName>
        <fullName evidence="3">Antirestriction protein</fullName>
    </recommendedName>
</protein>
<keyword evidence="2" id="KW-1185">Reference proteome</keyword>
<dbReference type="OrthoDB" id="5243694at2"/>
<sequence>MAFDPKQHPRQPDGRFRIKPGMDMAAAHDATPAVPPLSHLSEVENALGEAGFEGNENLPGVWVADDGMDDTTVQKTVGRLRQDYPDDTFTVDTDWRKRPRVTIDLSRYGLCPPQHGMTDVQADNMLTLEGAGDDGYFDAWVSDAPADGDYDWDEGCFDMDRAIRTRYAKFNMRCIPDGEEPGYWNTHRIGIEDLQRSYMTFDSGDTRDEMDDALRVPGYQYAHEECDSIGDNRRALEDDLEDAGLHWREYDTDAAVDAALREMNEHAARDGMHGRYGEDDYWDMHPTWYCEYNPVNDPEWVKAHAGEWRKQPRES</sequence>
<evidence type="ECO:0008006" key="3">
    <source>
        <dbReference type="Google" id="ProtNLM"/>
    </source>
</evidence>
<evidence type="ECO:0000313" key="2">
    <source>
        <dbReference type="Proteomes" id="UP000216454"/>
    </source>
</evidence>
<evidence type="ECO:0000313" key="1">
    <source>
        <dbReference type="EMBL" id="OZG48852.1"/>
    </source>
</evidence>
<dbReference type="AlphaFoldDB" id="A0A261EPR9"/>
<dbReference type="EMBL" id="MWWQ01000019">
    <property type="protein sequence ID" value="OZG48852.1"/>
    <property type="molecule type" value="Genomic_DNA"/>
</dbReference>